<protein>
    <submittedName>
        <fullName evidence="2">Uncharacterized protein</fullName>
    </submittedName>
</protein>
<reference evidence="2" key="1">
    <citation type="journal article" date="2023" name="PhytoFront">
        <title>Draft Genome Resources of Seven Strains of Tilletia horrida, Causal Agent of Kernel Smut of Rice.</title>
        <authorList>
            <person name="Khanal S."/>
            <person name="Antony Babu S."/>
            <person name="Zhou X.G."/>
        </authorList>
    </citation>
    <scope>NUCLEOTIDE SEQUENCE</scope>
    <source>
        <strain evidence="2">TX3</strain>
    </source>
</reference>
<dbReference type="Proteomes" id="UP001176521">
    <property type="component" value="Unassembled WGS sequence"/>
</dbReference>
<feature type="region of interest" description="Disordered" evidence="1">
    <location>
        <begin position="1"/>
        <end position="45"/>
    </location>
</feature>
<name>A0AAN6JTS2_9BASI</name>
<comment type="caution">
    <text evidence="2">The sequence shown here is derived from an EMBL/GenBank/DDBJ whole genome shotgun (WGS) entry which is preliminary data.</text>
</comment>
<organism evidence="2 3">
    <name type="scientific">Tilletia horrida</name>
    <dbReference type="NCBI Taxonomy" id="155126"/>
    <lineage>
        <taxon>Eukaryota</taxon>
        <taxon>Fungi</taxon>
        <taxon>Dikarya</taxon>
        <taxon>Basidiomycota</taxon>
        <taxon>Ustilaginomycotina</taxon>
        <taxon>Exobasidiomycetes</taxon>
        <taxon>Tilletiales</taxon>
        <taxon>Tilletiaceae</taxon>
        <taxon>Tilletia</taxon>
    </lineage>
</organism>
<feature type="compositionally biased region" description="Polar residues" evidence="1">
    <location>
        <begin position="1"/>
        <end position="11"/>
    </location>
</feature>
<evidence type="ECO:0000313" key="2">
    <source>
        <dbReference type="EMBL" id="KAK0539768.1"/>
    </source>
</evidence>
<dbReference type="AlphaFoldDB" id="A0AAN6JTS2"/>
<gene>
    <name evidence="2" type="ORF">OC842_000808</name>
</gene>
<keyword evidence="3" id="KW-1185">Reference proteome</keyword>
<accession>A0AAN6JTS2</accession>
<sequence>MMVTPLHSSTPRWVPTASMGSGSGSGSSQVKSMATSKRKRDDADDEVYAQDAAGGIGSGFVARRPRLDAMGAAGAAAAAEQPANRPTLFLSGFHPSSAHSTMLTPSAEHADALMDTSSPHCHFATSSGSSDQQMQLHHNFPPTTGVAWLGHPLQSGVAMGAGMAMPTPPLTPSASVSMQLDGDSHAHAHAHAQPGFGYGPGGNYSHDHLAGQGSATEAGGFNGVDYPASMFVLQLQSGRVGHAHPYASV</sequence>
<evidence type="ECO:0000313" key="3">
    <source>
        <dbReference type="Proteomes" id="UP001176521"/>
    </source>
</evidence>
<evidence type="ECO:0000256" key="1">
    <source>
        <dbReference type="SAM" id="MobiDB-lite"/>
    </source>
</evidence>
<dbReference type="EMBL" id="JAPDMQ010000025">
    <property type="protein sequence ID" value="KAK0539768.1"/>
    <property type="molecule type" value="Genomic_DNA"/>
</dbReference>
<proteinExistence type="predicted"/>